<dbReference type="Gene3D" id="1.10.472.30">
    <property type="entry name" value="Transcription elongation factor S-II, central domain"/>
    <property type="match status" value="1"/>
</dbReference>
<dbReference type="GO" id="GO:0006368">
    <property type="term" value="P:transcription elongation by RNA polymerase II"/>
    <property type="evidence" value="ECO:0007669"/>
    <property type="project" value="TreeGrafter"/>
</dbReference>
<dbReference type="InterPro" id="IPR011011">
    <property type="entry name" value="Znf_FYVE_PHD"/>
</dbReference>
<dbReference type="GO" id="GO:0006362">
    <property type="term" value="P:transcription elongation by RNA polymerase I"/>
    <property type="evidence" value="ECO:0007669"/>
    <property type="project" value="TreeGrafter"/>
</dbReference>
<dbReference type="SUPFAM" id="SSF46942">
    <property type="entry name" value="Elongation factor TFIIS domain 2"/>
    <property type="match status" value="1"/>
</dbReference>
<dbReference type="Proteomes" id="UP001162131">
    <property type="component" value="Unassembled WGS sequence"/>
</dbReference>
<keyword evidence="4" id="KW-1185">Reference proteome</keyword>
<dbReference type="PANTHER" id="PTHR11477">
    <property type="entry name" value="TRANSCRIPTION FACTOR S-II ZINC FINGER DOMAIN-CONTAINING PROTEIN"/>
    <property type="match status" value="1"/>
</dbReference>
<evidence type="ECO:0000313" key="3">
    <source>
        <dbReference type="EMBL" id="CAG9331460.1"/>
    </source>
</evidence>
<dbReference type="InterPro" id="IPR043151">
    <property type="entry name" value="BAH_sf"/>
</dbReference>
<proteinExistence type="predicted"/>
<dbReference type="SUPFAM" id="SSF57903">
    <property type="entry name" value="FYVE/PHD zinc finger"/>
    <property type="match status" value="1"/>
</dbReference>
<dbReference type="GO" id="GO:0031564">
    <property type="term" value="P:transcription antitermination"/>
    <property type="evidence" value="ECO:0007669"/>
    <property type="project" value="TreeGrafter"/>
</dbReference>
<gene>
    <name evidence="3" type="ORF">BSTOLATCC_MIC53530</name>
</gene>
<comment type="caution">
    <text evidence="3">The sequence shown here is derived from an EMBL/GenBank/DDBJ whole genome shotgun (WGS) entry which is preliminary data.</text>
</comment>
<reference evidence="3" key="1">
    <citation type="submission" date="2021-09" db="EMBL/GenBank/DDBJ databases">
        <authorList>
            <consortium name="AG Swart"/>
            <person name="Singh M."/>
            <person name="Singh A."/>
            <person name="Seah K."/>
            <person name="Emmerich C."/>
        </authorList>
    </citation>
    <scope>NUCLEOTIDE SEQUENCE</scope>
    <source>
        <strain evidence="3">ATCC30299</strain>
    </source>
</reference>
<dbReference type="PROSITE" id="PS51321">
    <property type="entry name" value="TFIIS_CENTRAL"/>
    <property type="match status" value="1"/>
</dbReference>
<dbReference type="Gene3D" id="2.30.30.490">
    <property type="match status" value="1"/>
</dbReference>
<dbReference type="Pfam" id="PF07500">
    <property type="entry name" value="TFIIS_M"/>
    <property type="match status" value="1"/>
</dbReference>
<dbReference type="GO" id="GO:0031440">
    <property type="term" value="P:regulation of mRNA 3'-end processing"/>
    <property type="evidence" value="ECO:0007669"/>
    <property type="project" value="TreeGrafter"/>
</dbReference>
<name>A0AAU9JZP2_9CILI</name>
<dbReference type="GO" id="GO:0005634">
    <property type="term" value="C:nucleus"/>
    <property type="evidence" value="ECO:0007669"/>
    <property type="project" value="TreeGrafter"/>
</dbReference>
<dbReference type="InterPro" id="IPR003618">
    <property type="entry name" value="TFIIS_cen_dom"/>
</dbReference>
<accession>A0AAU9JZP2</accession>
<feature type="domain" description="TFIIS central" evidence="2">
    <location>
        <begin position="220"/>
        <end position="348"/>
    </location>
</feature>
<dbReference type="EMBL" id="CAJZBQ010000053">
    <property type="protein sequence ID" value="CAG9331460.1"/>
    <property type="molecule type" value="Genomic_DNA"/>
</dbReference>
<feature type="region of interest" description="Disordered" evidence="1">
    <location>
        <begin position="389"/>
        <end position="420"/>
    </location>
</feature>
<dbReference type="AlphaFoldDB" id="A0AAU9JZP2"/>
<dbReference type="InterPro" id="IPR036575">
    <property type="entry name" value="TFIIS_cen_dom_sf"/>
</dbReference>
<dbReference type="PANTHER" id="PTHR11477:SF11">
    <property type="entry name" value="TRANSCRIPTION FACTOR BYE1"/>
    <property type="match status" value="1"/>
</dbReference>
<dbReference type="SMART" id="SM00510">
    <property type="entry name" value="TFS2M"/>
    <property type="match status" value="1"/>
</dbReference>
<dbReference type="GO" id="GO:0000977">
    <property type="term" value="F:RNA polymerase II transcription regulatory region sequence-specific DNA binding"/>
    <property type="evidence" value="ECO:0007669"/>
    <property type="project" value="TreeGrafter"/>
</dbReference>
<evidence type="ECO:0000313" key="4">
    <source>
        <dbReference type="Proteomes" id="UP001162131"/>
    </source>
</evidence>
<evidence type="ECO:0000256" key="1">
    <source>
        <dbReference type="SAM" id="MobiDB-lite"/>
    </source>
</evidence>
<dbReference type="GO" id="GO:0001139">
    <property type="term" value="F:RNA polymerase II complex recruiting activity"/>
    <property type="evidence" value="ECO:0007669"/>
    <property type="project" value="TreeGrafter"/>
</dbReference>
<evidence type="ECO:0000259" key="2">
    <source>
        <dbReference type="PROSITE" id="PS51321"/>
    </source>
</evidence>
<protein>
    <recommendedName>
        <fullName evidence="2">TFIIS central domain-containing protein</fullName>
    </recommendedName>
</protein>
<feature type="compositionally biased region" description="Acidic residues" evidence="1">
    <location>
        <begin position="390"/>
        <end position="401"/>
    </location>
</feature>
<organism evidence="3 4">
    <name type="scientific">Blepharisma stoltei</name>
    <dbReference type="NCBI Taxonomy" id="1481888"/>
    <lineage>
        <taxon>Eukaryota</taxon>
        <taxon>Sar</taxon>
        <taxon>Alveolata</taxon>
        <taxon>Ciliophora</taxon>
        <taxon>Postciliodesmatophora</taxon>
        <taxon>Heterotrichea</taxon>
        <taxon>Heterotrichida</taxon>
        <taxon>Blepharismidae</taxon>
        <taxon>Blepharisma</taxon>
    </lineage>
</organism>
<sequence length="470" mass="53793">MENETLIGRVVKYTDEKLNHKFAEVIETEDEIVKCKELLRPEDTKAGRHLYCGDRELYRGSLVFEMNKADIKDSYPIVSLQEYPTSKGFLVRQSYSASTKSFTPAKLPIVCLCQQPLNPDIKFAICQKCNQVFHDACLTDVSSCPDCSLPFKRQRIEILDLDSPKKLQKTSTKARVVNNENLPLDIDKYKNLDENSRERLQDNVMKVHNNYISLQSSLSYEEKARQQLICKIISSLYLAIEENRDLKISRSSKDLEKKAMEIEAAIYYSAGSKTSSAAYKGKVRSLIFNLCDEKNPDFRFGILKGEISAKEISNMQSKDMASSAIKNFRQERQKKYTEENLVLPQIEAKLMVKTHKGEAVFTMEEGITDETSTDILDVLSKKNAKRIEENGIEGTDEDDPFNPDNYGNQSKEETKNDEGVSPQIYELVKDWMPKTLSSKLKETLGHYLEREQSSRVLSRIKFLSQISKSK</sequence>